<feature type="modified residue" description="Phosphotyrosine; by PKDCC" evidence="12">
    <location>
        <position position="369"/>
    </location>
</feature>
<evidence type="ECO:0000256" key="5">
    <source>
        <dbReference type="ARBA" id="ARBA00022801"/>
    </source>
</evidence>
<keyword evidence="7" id="KW-0482">Metalloprotease</keyword>
<dbReference type="InterPro" id="IPR000585">
    <property type="entry name" value="Hemopexin-like_dom"/>
</dbReference>
<feature type="binding site" evidence="10">
    <location>
        <position position="232"/>
    </location>
    <ligand>
        <name>Zn(2+)</name>
        <dbReference type="ChEBI" id="CHEBI:29105"/>
        <label>2</label>
        <note>catalytic</note>
    </ligand>
</feature>
<keyword evidence="4" id="KW-0677">Repeat</keyword>
<feature type="binding site" description="in inhibited form" evidence="11">
    <location>
        <position position="81"/>
    </location>
    <ligand>
        <name>Zn(2+)</name>
        <dbReference type="ChEBI" id="CHEBI:29105"/>
        <label>2</label>
        <note>catalytic</note>
    </ligand>
</feature>
<dbReference type="InterPro" id="IPR024079">
    <property type="entry name" value="MetalloPept_cat_dom_sf"/>
</dbReference>
<dbReference type="SMART" id="SM00235">
    <property type="entry name" value="ZnMc"/>
    <property type="match status" value="1"/>
</dbReference>
<feature type="binding site" evidence="11">
    <location>
        <position position="292"/>
    </location>
    <ligand>
        <name>Ca(2+)</name>
        <dbReference type="ChEBI" id="CHEBI:29108"/>
        <label>4</label>
    </ligand>
</feature>
<evidence type="ECO:0000256" key="6">
    <source>
        <dbReference type="ARBA" id="ARBA00022833"/>
    </source>
</evidence>
<name>A0A914ZEM2_PARUN</name>
<dbReference type="GO" id="GO:0031012">
    <property type="term" value="C:extracellular matrix"/>
    <property type="evidence" value="ECO:0007669"/>
    <property type="project" value="InterPro"/>
</dbReference>
<keyword evidence="11" id="KW-0106">Calcium</keyword>
<evidence type="ECO:0000256" key="12">
    <source>
        <dbReference type="PIRSR" id="PIRSR621190-4"/>
    </source>
</evidence>
<proteinExistence type="inferred from homology"/>
<feature type="binding site" evidence="10">
    <location>
        <position position="222"/>
    </location>
    <ligand>
        <name>Zn(2+)</name>
        <dbReference type="ChEBI" id="CHEBI:29105"/>
        <label>2</label>
        <note>catalytic</note>
    </ligand>
</feature>
<dbReference type="InterPro" id="IPR001818">
    <property type="entry name" value="Pept_M10_metallopeptidase"/>
</dbReference>
<dbReference type="SUPFAM" id="SSF55486">
    <property type="entry name" value="Metalloproteases ('zincins'), catalytic domain"/>
    <property type="match status" value="1"/>
</dbReference>
<dbReference type="SUPFAM" id="SSF50923">
    <property type="entry name" value="Hemopexin-like domain"/>
    <property type="match status" value="1"/>
</dbReference>
<dbReference type="PROSITE" id="PS51642">
    <property type="entry name" value="HEMOPEXIN_2"/>
    <property type="match status" value="4"/>
</dbReference>
<feature type="binding site" evidence="11">
    <location>
        <position position="186"/>
    </location>
    <ligand>
        <name>Zn(2+)</name>
        <dbReference type="ChEBI" id="CHEBI:29105"/>
        <label>1</label>
    </ligand>
</feature>
<feature type="binding site" evidence="11">
    <location>
        <position position="179"/>
    </location>
    <ligand>
        <name>Ca(2+)</name>
        <dbReference type="ChEBI" id="CHEBI:29108"/>
        <label>3</label>
    </ligand>
</feature>
<dbReference type="InterPro" id="IPR021190">
    <property type="entry name" value="Pept_M10A"/>
</dbReference>
<dbReference type="InterPro" id="IPR006026">
    <property type="entry name" value="Peptidase_Metallo"/>
</dbReference>
<feature type="binding site" evidence="11">
    <location>
        <position position="195"/>
    </location>
    <ligand>
        <name>Ca(2+)</name>
        <dbReference type="ChEBI" id="CHEBI:29108"/>
        <label>2</label>
    </ligand>
</feature>
<feature type="repeat" description="Hemopexin" evidence="13">
    <location>
        <begin position="381"/>
        <end position="427"/>
    </location>
</feature>
<organism evidence="16 17">
    <name type="scientific">Parascaris univalens</name>
    <name type="common">Nematode worm</name>
    <dbReference type="NCBI Taxonomy" id="6257"/>
    <lineage>
        <taxon>Eukaryota</taxon>
        <taxon>Metazoa</taxon>
        <taxon>Ecdysozoa</taxon>
        <taxon>Nematoda</taxon>
        <taxon>Chromadorea</taxon>
        <taxon>Rhabditida</taxon>
        <taxon>Spirurina</taxon>
        <taxon>Ascaridomorpha</taxon>
        <taxon>Ascaridoidea</taxon>
        <taxon>Ascarididae</taxon>
        <taxon>Parascaris</taxon>
    </lineage>
</organism>
<evidence type="ECO:0000256" key="4">
    <source>
        <dbReference type="ARBA" id="ARBA00022737"/>
    </source>
</evidence>
<dbReference type="GO" id="GO:0030198">
    <property type="term" value="P:extracellular matrix organization"/>
    <property type="evidence" value="ECO:0007669"/>
    <property type="project" value="TreeGrafter"/>
</dbReference>
<dbReference type="InterPro" id="IPR036365">
    <property type="entry name" value="PGBD-like_sf"/>
</dbReference>
<feature type="binding site" evidence="11">
    <location>
        <position position="387"/>
    </location>
    <ligand>
        <name>Ca(2+)</name>
        <dbReference type="ChEBI" id="CHEBI:29108"/>
        <label>5</label>
    </ligand>
</feature>
<protein>
    <submittedName>
        <fullName evidence="17">Peptidase metallopeptidase domain-containing protein</fullName>
    </submittedName>
</protein>
<keyword evidence="5" id="KW-0378">Hydrolase</keyword>
<keyword evidence="6 10" id="KW-0862">Zinc</keyword>
<evidence type="ECO:0000256" key="7">
    <source>
        <dbReference type="ARBA" id="ARBA00023049"/>
    </source>
</evidence>
<dbReference type="WBParaSite" id="PgB01_g158_t01">
    <property type="protein sequence ID" value="PgB01_g158_t01"/>
    <property type="gene ID" value="PgB01_g158"/>
</dbReference>
<evidence type="ECO:0000256" key="10">
    <source>
        <dbReference type="PIRSR" id="PIRSR001191-2"/>
    </source>
</evidence>
<keyword evidence="8" id="KW-0865">Zymogen</keyword>
<dbReference type="PANTHER" id="PTHR10201">
    <property type="entry name" value="MATRIX METALLOPROTEINASE"/>
    <property type="match status" value="1"/>
</dbReference>
<dbReference type="SUPFAM" id="SSF47090">
    <property type="entry name" value="PGBD-like"/>
    <property type="match status" value="1"/>
</dbReference>
<dbReference type="GO" id="GO:0005615">
    <property type="term" value="C:extracellular space"/>
    <property type="evidence" value="ECO:0007669"/>
    <property type="project" value="TreeGrafter"/>
</dbReference>
<dbReference type="PRINTS" id="PR00138">
    <property type="entry name" value="MATRIXIN"/>
</dbReference>
<dbReference type="InterPro" id="IPR002477">
    <property type="entry name" value="Peptidoglycan-bd-like"/>
</dbReference>
<dbReference type="Pfam" id="PF00045">
    <property type="entry name" value="Hemopexin"/>
    <property type="match status" value="4"/>
</dbReference>
<feature type="domain" description="Peptidase metallopeptidase" evidence="15">
    <location>
        <begin position="108"/>
        <end position="268"/>
    </location>
</feature>
<reference evidence="17" key="1">
    <citation type="submission" date="2022-11" db="UniProtKB">
        <authorList>
            <consortium name="WormBaseParasite"/>
        </authorList>
    </citation>
    <scope>IDENTIFICATION</scope>
</reference>
<feature type="binding site" evidence="11">
    <location>
        <position position="197"/>
    </location>
    <ligand>
        <name>Zn(2+)</name>
        <dbReference type="ChEBI" id="CHEBI:29105"/>
        <label>1</label>
    </ligand>
</feature>
<dbReference type="GO" id="GO:0006508">
    <property type="term" value="P:proteolysis"/>
    <property type="evidence" value="ECO:0007669"/>
    <property type="project" value="UniProtKB-KW"/>
</dbReference>
<feature type="chain" id="PRO_5037113257" evidence="14">
    <location>
        <begin position="28"/>
        <end position="486"/>
    </location>
</feature>
<evidence type="ECO:0000256" key="2">
    <source>
        <dbReference type="ARBA" id="ARBA00022670"/>
    </source>
</evidence>
<evidence type="ECO:0000256" key="11">
    <source>
        <dbReference type="PIRSR" id="PIRSR621190-2"/>
    </source>
</evidence>
<dbReference type="Pfam" id="PF00413">
    <property type="entry name" value="Peptidase_M10"/>
    <property type="match status" value="1"/>
</dbReference>
<dbReference type="GO" id="GO:0030574">
    <property type="term" value="P:collagen catabolic process"/>
    <property type="evidence" value="ECO:0007669"/>
    <property type="project" value="TreeGrafter"/>
</dbReference>
<evidence type="ECO:0000256" key="14">
    <source>
        <dbReference type="SAM" id="SignalP"/>
    </source>
</evidence>
<feature type="binding site" evidence="11">
    <location>
        <position position="193"/>
    </location>
    <ligand>
        <name>Ca(2+)</name>
        <dbReference type="ChEBI" id="CHEBI:29108"/>
        <label>2</label>
    </ligand>
</feature>
<dbReference type="InterPro" id="IPR036375">
    <property type="entry name" value="Hemopexin-like_dom_sf"/>
</dbReference>
<dbReference type="Gene3D" id="2.110.10.10">
    <property type="entry name" value="Hemopexin-like domain"/>
    <property type="match status" value="1"/>
</dbReference>
<evidence type="ECO:0000313" key="17">
    <source>
        <dbReference type="WBParaSite" id="PgB01_g158_t01"/>
    </source>
</evidence>
<dbReference type="Proteomes" id="UP000887569">
    <property type="component" value="Unplaced"/>
</dbReference>
<comment type="cofactor">
    <cofactor evidence="11">
        <name>Ca(2+)</name>
        <dbReference type="ChEBI" id="CHEBI:29108"/>
    </cofactor>
    <text evidence="11">Can bind about 5 Ca(2+) ions per subunit.</text>
</comment>
<feature type="repeat" description="Hemopexin" evidence="13">
    <location>
        <begin position="431"/>
        <end position="479"/>
    </location>
</feature>
<dbReference type="GO" id="GO:0008270">
    <property type="term" value="F:zinc ion binding"/>
    <property type="evidence" value="ECO:0007669"/>
    <property type="project" value="InterPro"/>
</dbReference>
<dbReference type="Pfam" id="PF01471">
    <property type="entry name" value="PG_binding_1"/>
    <property type="match status" value="1"/>
</dbReference>
<evidence type="ECO:0000259" key="15">
    <source>
        <dbReference type="SMART" id="SM00235"/>
    </source>
</evidence>
<feature type="binding site" evidence="11">
    <location>
        <position position="240"/>
    </location>
    <ligand>
        <name>Zn(2+)</name>
        <dbReference type="ChEBI" id="CHEBI:29105"/>
        <label>2</label>
        <note>catalytic</note>
    </ligand>
</feature>
<feature type="signal peptide" evidence="14">
    <location>
        <begin position="1"/>
        <end position="27"/>
    </location>
</feature>
<feature type="binding site" evidence="11">
    <location>
        <position position="338"/>
    </location>
    <ligand>
        <name>Ca(2+)</name>
        <dbReference type="ChEBI" id="CHEBI:29108"/>
        <label>4</label>
    </ligand>
</feature>
<dbReference type="InterPro" id="IPR033739">
    <property type="entry name" value="M10A_MMP"/>
</dbReference>
<accession>A0A914ZEM2</accession>
<evidence type="ECO:0000256" key="3">
    <source>
        <dbReference type="ARBA" id="ARBA00022723"/>
    </source>
</evidence>
<feature type="binding site" evidence="11">
    <location>
        <position position="202"/>
    </location>
    <ligand>
        <name>Ca(2+)</name>
        <dbReference type="ChEBI" id="CHEBI:29108"/>
        <label>1</label>
    </ligand>
</feature>
<keyword evidence="16" id="KW-1185">Reference proteome</keyword>
<keyword evidence="14" id="KW-0732">Signal</keyword>
<evidence type="ECO:0000313" key="16">
    <source>
        <dbReference type="Proteomes" id="UP000887569"/>
    </source>
</evidence>
<comment type="cofactor">
    <cofactor evidence="11">
        <name>Zn(2+)</name>
        <dbReference type="ChEBI" id="CHEBI:29105"/>
    </cofactor>
    <text evidence="11">Binds 2 Zn(2+) ions per subunit.</text>
</comment>
<evidence type="ECO:0000256" key="13">
    <source>
        <dbReference type="PROSITE-ProRule" id="PRU01011"/>
    </source>
</evidence>
<feature type="binding site" evidence="11">
    <location>
        <position position="340"/>
    </location>
    <ligand>
        <name>Ca(2+)</name>
        <dbReference type="ChEBI" id="CHEBI:29108"/>
        <label>5</label>
    </ligand>
</feature>
<feature type="binding site" evidence="11">
    <location>
        <position position="173"/>
    </location>
    <ligand>
        <name>Zn(2+)</name>
        <dbReference type="ChEBI" id="CHEBI:29105"/>
        <label>1</label>
    </ligand>
</feature>
<dbReference type="Gene3D" id="3.40.390.10">
    <property type="entry name" value="Collagenase (Catalytic Domain)"/>
    <property type="match status" value="1"/>
</dbReference>
<feature type="binding site" evidence="11">
    <location>
        <position position="171"/>
    </location>
    <ligand>
        <name>Zn(2+)</name>
        <dbReference type="ChEBI" id="CHEBI:29105"/>
        <label>1</label>
    </ligand>
</feature>
<sequence length="486" mass="55958">MHVSYSHMMLFSCCIFLISHVVQLSSAAPARHATKYLLEYGYLDDHSTMRSAILKFQRFADLPMTGVLDRATLRKMSMSRCGNRDIGNLPIPIRARFRSRRTKRYAIEGSYWGVRNVTYRIGKYTHSMSGYEARKVMRRAFKVWEEFSPLRFQYKSRGPVNIEIIFARRAHGDGEPFDGKGQILAHAFFPRFGGDVHFDEEELWSPSKSVGHGIDLYAVAVHEIGHSLGLKHSQNHEAIMAPFYQTYDGNSLHLQKDDMRALVHLYGTSDLHFENDEDDDDVPDICADATLDAMTVIGNGSAYAFKGDFYWRMNERSFDEGYPRRISQDWGGISGPIDAAVTDSDGDSYIFKGEQYWLLDRNGKVYEGYPRFISAGLVDMPSNIDAALIWNYDDQPYFFKNDKYWKYSRWGMPRTYPRSLKMLFKGFTKIPAKINAAVTWSNGRSYIFAGRYYYRLTQWRSMHVSGGYPRETAKSWFGCGGGHHKK</sequence>
<dbReference type="InterPro" id="IPR018487">
    <property type="entry name" value="Hemopexin-like_repeat"/>
</dbReference>
<feature type="binding site" evidence="10">
    <location>
        <position position="226"/>
    </location>
    <ligand>
        <name>Zn(2+)</name>
        <dbReference type="ChEBI" id="CHEBI:29105"/>
        <label>2</label>
        <note>catalytic</note>
    </ligand>
</feature>
<dbReference type="CDD" id="cd00094">
    <property type="entry name" value="HX"/>
    <property type="match status" value="1"/>
</dbReference>
<evidence type="ECO:0000256" key="1">
    <source>
        <dbReference type="ARBA" id="ARBA00010370"/>
    </source>
</evidence>
<feature type="binding site" evidence="11">
    <location>
        <position position="178"/>
    </location>
    <ligand>
        <name>Ca(2+)</name>
        <dbReference type="ChEBI" id="CHEBI:29108"/>
        <label>3</label>
    </ligand>
</feature>
<evidence type="ECO:0000256" key="8">
    <source>
        <dbReference type="ARBA" id="ARBA00023145"/>
    </source>
</evidence>
<dbReference type="CDD" id="cd04278">
    <property type="entry name" value="ZnMc_MMP"/>
    <property type="match status" value="1"/>
</dbReference>
<comment type="similarity">
    <text evidence="1">Belongs to the peptidase M10A family.</text>
</comment>
<feature type="repeat" description="Hemopexin" evidence="13">
    <location>
        <begin position="284"/>
        <end position="333"/>
    </location>
</feature>
<keyword evidence="2" id="KW-0645">Protease</keyword>
<keyword evidence="3 10" id="KW-0479">Metal-binding</keyword>
<feature type="repeat" description="Hemopexin" evidence="13">
    <location>
        <begin position="334"/>
        <end position="380"/>
    </location>
</feature>
<dbReference type="PIRSF" id="PIRSF001191">
    <property type="entry name" value="Peptidase_M10A_matrix"/>
    <property type="match status" value="1"/>
</dbReference>
<dbReference type="AlphaFoldDB" id="A0A914ZEM2"/>
<dbReference type="PANTHER" id="PTHR10201:SF309">
    <property type="entry name" value="PEPTIDASE METALLOPEPTIDASE DOMAIN-CONTAINING PROTEIN"/>
    <property type="match status" value="1"/>
</dbReference>
<feature type="binding site" evidence="11">
    <location>
        <position position="199"/>
    </location>
    <ligand>
        <name>Ca(2+)</name>
        <dbReference type="ChEBI" id="CHEBI:29108"/>
        <label>3</label>
    </ligand>
</feature>
<dbReference type="GO" id="GO:0004222">
    <property type="term" value="F:metalloendopeptidase activity"/>
    <property type="evidence" value="ECO:0007669"/>
    <property type="project" value="InterPro"/>
</dbReference>
<feature type="binding site" evidence="11">
    <location>
        <position position="202"/>
    </location>
    <ligand>
        <name>Ca(2+)</name>
        <dbReference type="ChEBI" id="CHEBI:29108"/>
        <label>3</label>
    </ligand>
</feature>
<dbReference type="SMART" id="SM00120">
    <property type="entry name" value="HX"/>
    <property type="match status" value="4"/>
</dbReference>
<evidence type="ECO:0000256" key="9">
    <source>
        <dbReference type="PIRSR" id="PIRSR001191-1"/>
    </source>
</evidence>
<feature type="active site" evidence="9">
    <location>
        <position position="223"/>
    </location>
</feature>